<proteinExistence type="predicted"/>
<name>A0A645AVH2_9ZZZZ</name>
<evidence type="ECO:0000313" key="1">
    <source>
        <dbReference type="EMBL" id="MPM57109.1"/>
    </source>
</evidence>
<dbReference type="EMBL" id="VSSQ01016097">
    <property type="protein sequence ID" value="MPM57109.1"/>
    <property type="molecule type" value="Genomic_DNA"/>
</dbReference>
<protein>
    <submittedName>
        <fullName evidence="1">Uncharacterized protein</fullName>
    </submittedName>
</protein>
<reference evidence="1" key="1">
    <citation type="submission" date="2019-08" db="EMBL/GenBank/DDBJ databases">
        <authorList>
            <person name="Kucharzyk K."/>
            <person name="Murdoch R.W."/>
            <person name="Higgins S."/>
            <person name="Loffler F."/>
        </authorList>
    </citation>
    <scope>NUCLEOTIDE SEQUENCE</scope>
</reference>
<dbReference type="AlphaFoldDB" id="A0A645AVH2"/>
<gene>
    <name evidence="1" type="ORF">SDC9_103927</name>
</gene>
<organism evidence="1">
    <name type="scientific">bioreactor metagenome</name>
    <dbReference type="NCBI Taxonomy" id="1076179"/>
    <lineage>
        <taxon>unclassified sequences</taxon>
        <taxon>metagenomes</taxon>
        <taxon>ecological metagenomes</taxon>
    </lineage>
</organism>
<comment type="caution">
    <text evidence="1">The sequence shown here is derived from an EMBL/GenBank/DDBJ whole genome shotgun (WGS) entry which is preliminary data.</text>
</comment>
<sequence length="157" mass="17319">MKAAGRPVDSPGALRRVLGEKGALLHALAEDVLQLTDQKIRQLMERLPVLCGQRGVAGKKLRVLRRELLPTFYQGAQPEVKRPVRGHVRLRRGTDGAVCAGKPALRDGIPQIRLTVKIAINRGMADVERPRNVNDVGLFQPILADYGFRGVQNQSFV</sequence>
<accession>A0A645AVH2</accession>